<evidence type="ECO:0000313" key="2">
    <source>
        <dbReference type="EMBL" id="RYR21389.1"/>
    </source>
</evidence>
<dbReference type="EMBL" id="SDMP01000013">
    <property type="protein sequence ID" value="RYR21389.1"/>
    <property type="molecule type" value="Genomic_DNA"/>
</dbReference>
<dbReference type="InterPro" id="IPR008395">
    <property type="entry name" value="Agenet-like_dom"/>
</dbReference>
<dbReference type="PANTHER" id="PTHR31917">
    <property type="entry name" value="AGENET DOMAIN-CONTAINING PROTEIN-RELATED"/>
    <property type="match status" value="1"/>
</dbReference>
<evidence type="ECO:0000313" key="3">
    <source>
        <dbReference type="Proteomes" id="UP000289738"/>
    </source>
</evidence>
<evidence type="ECO:0000259" key="1">
    <source>
        <dbReference type="SMART" id="SM00743"/>
    </source>
</evidence>
<accession>A0A445A4P1</accession>
<organism evidence="2 3">
    <name type="scientific">Arachis hypogaea</name>
    <name type="common">Peanut</name>
    <dbReference type="NCBI Taxonomy" id="3818"/>
    <lineage>
        <taxon>Eukaryota</taxon>
        <taxon>Viridiplantae</taxon>
        <taxon>Streptophyta</taxon>
        <taxon>Embryophyta</taxon>
        <taxon>Tracheophyta</taxon>
        <taxon>Spermatophyta</taxon>
        <taxon>Magnoliopsida</taxon>
        <taxon>eudicotyledons</taxon>
        <taxon>Gunneridae</taxon>
        <taxon>Pentapetalae</taxon>
        <taxon>rosids</taxon>
        <taxon>fabids</taxon>
        <taxon>Fabales</taxon>
        <taxon>Fabaceae</taxon>
        <taxon>Papilionoideae</taxon>
        <taxon>50 kb inversion clade</taxon>
        <taxon>dalbergioids sensu lato</taxon>
        <taxon>Dalbergieae</taxon>
        <taxon>Pterocarpus clade</taxon>
        <taxon>Arachis</taxon>
    </lineage>
</organism>
<proteinExistence type="predicted"/>
<dbReference type="Pfam" id="PF05641">
    <property type="entry name" value="Agenet"/>
    <property type="match status" value="2"/>
</dbReference>
<reference evidence="2 3" key="1">
    <citation type="submission" date="2019-01" db="EMBL/GenBank/DDBJ databases">
        <title>Sequencing of cultivated peanut Arachis hypogaea provides insights into genome evolution and oil improvement.</title>
        <authorList>
            <person name="Chen X."/>
        </authorList>
    </citation>
    <scope>NUCLEOTIDE SEQUENCE [LARGE SCALE GENOMIC DNA]</scope>
    <source>
        <strain evidence="3">cv. Fuhuasheng</strain>
        <tissue evidence="2">Leaves</tissue>
    </source>
</reference>
<comment type="caution">
    <text evidence="2">The sequence shown here is derived from an EMBL/GenBank/DDBJ whole genome shotgun (WGS) entry which is preliminary data.</text>
</comment>
<dbReference type="CDD" id="cd20406">
    <property type="entry name" value="Tudor_Agenet_AtDUF_rpt2_4"/>
    <property type="match status" value="1"/>
</dbReference>
<keyword evidence="3" id="KW-1185">Reference proteome</keyword>
<dbReference type="Proteomes" id="UP000289738">
    <property type="component" value="Chromosome B03"/>
</dbReference>
<dbReference type="SMART" id="SM00743">
    <property type="entry name" value="Agenet"/>
    <property type="match status" value="2"/>
</dbReference>
<sequence length="147" mass="16952">MRPPFRSRVRFQIGQKVEVCGKEEGFFGSYYEATIVSCLGNSCYLVQYKNLLSASEPNKPLVEMVKLKDLRPIPLEDLGSHEFIVNQNVDVFANDGWWVGKITSKRGSRYSVYFSSTNEEIVYPSSQIRVHIDWIDGSWVYQDTNQQ</sequence>
<dbReference type="AlphaFoldDB" id="A0A445A4P1"/>
<dbReference type="Gene3D" id="2.30.30.140">
    <property type="match status" value="1"/>
</dbReference>
<protein>
    <recommendedName>
        <fullName evidence="1">Agenet domain-containing protein</fullName>
    </recommendedName>
</protein>
<dbReference type="PANTHER" id="PTHR31917:SF148">
    <property type="entry name" value="DUF724 DOMAIN-CONTAINING PROTEIN 2"/>
    <property type="match status" value="1"/>
</dbReference>
<name>A0A445A4P1_ARAHY</name>
<dbReference type="SMR" id="A0A445A4P1"/>
<dbReference type="STRING" id="3818.A0A445A4P1"/>
<dbReference type="CDD" id="cd20405">
    <property type="entry name" value="Tudor_Agenet_AtDUF_rpt1_3"/>
    <property type="match status" value="1"/>
</dbReference>
<feature type="domain" description="Agenet" evidence="1">
    <location>
        <begin position="9"/>
        <end position="78"/>
    </location>
</feature>
<dbReference type="InterPro" id="IPR014002">
    <property type="entry name" value="Agenet_dom_plant"/>
</dbReference>
<dbReference type="Gramene" id="arahy.Tifrunner.gnm2.ann2.Ah13g213900.1">
    <property type="protein sequence ID" value="arahy.Tifrunner.gnm2.ann2.Ah13g213900.1-CDS-1"/>
    <property type="gene ID" value="arahy.Tifrunner.gnm2.ann2.Ah13g213900"/>
</dbReference>
<feature type="domain" description="Agenet" evidence="1">
    <location>
        <begin position="81"/>
        <end position="136"/>
    </location>
</feature>
<gene>
    <name evidence="2" type="ORF">Ahy_B03g066667</name>
</gene>
<dbReference type="OrthoDB" id="938602at2759"/>